<keyword evidence="4 7" id="KW-0812">Transmembrane</keyword>
<organism evidence="8 9">
    <name type="scientific">Prorocentrum cordatum</name>
    <dbReference type="NCBI Taxonomy" id="2364126"/>
    <lineage>
        <taxon>Eukaryota</taxon>
        <taxon>Sar</taxon>
        <taxon>Alveolata</taxon>
        <taxon>Dinophyceae</taxon>
        <taxon>Prorocentrales</taxon>
        <taxon>Prorocentraceae</taxon>
        <taxon>Prorocentrum</taxon>
    </lineage>
</organism>
<dbReference type="InterPro" id="IPR039309">
    <property type="entry name" value="BT1"/>
</dbReference>
<dbReference type="InterPro" id="IPR036259">
    <property type="entry name" value="MFS_trans_sf"/>
</dbReference>
<dbReference type="SUPFAM" id="SSF103473">
    <property type="entry name" value="MFS general substrate transporter"/>
    <property type="match status" value="1"/>
</dbReference>
<feature type="transmembrane region" description="Helical" evidence="7">
    <location>
        <begin position="26"/>
        <end position="46"/>
    </location>
</feature>
<feature type="transmembrane region" description="Helical" evidence="7">
    <location>
        <begin position="92"/>
        <end position="110"/>
    </location>
</feature>
<name>A0ABN9X261_9DINO</name>
<evidence type="ECO:0000313" key="8">
    <source>
        <dbReference type="EMBL" id="CAK0891666.1"/>
    </source>
</evidence>
<proteinExistence type="inferred from homology"/>
<keyword evidence="3" id="KW-0813">Transport</keyword>
<comment type="subcellular location">
    <subcellularLocation>
        <location evidence="1">Membrane</location>
        <topology evidence="1">Multi-pass membrane protein</topology>
    </subcellularLocation>
</comment>
<feature type="transmembrane region" description="Helical" evidence="7">
    <location>
        <begin position="375"/>
        <end position="400"/>
    </location>
</feature>
<reference evidence="8" key="1">
    <citation type="submission" date="2023-10" db="EMBL/GenBank/DDBJ databases">
        <authorList>
            <person name="Chen Y."/>
            <person name="Shah S."/>
            <person name="Dougan E. K."/>
            <person name="Thang M."/>
            <person name="Chan C."/>
        </authorList>
    </citation>
    <scope>NUCLEOTIDE SEQUENCE [LARGE SCALE GENOMIC DNA]</scope>
</reference>
<comment type="similarity">
    <text evidence="2">Belongs to the major facilitator superfamily. Folate-biopterin transporter (TC 2.A.71) family.</text>
</comment>
<feature type="transmembrane region" description="Helical" evidence="7">
    <location>
        <begin position="52"/>
        <end position="71"/>
    </location>
</feature>
<accession>A0ABN9X261</accession>
<protein>
    <recommendedName>
        <fullName evidence="10">Folate/biopterin transporter</fullName>
    </recommendedName>
</protein>
<gene>
    <name evidence="8" type="ORF">PCOR1329_LOCUS71535</name>
</gene>
<evidence type="ECO:0000256" key="5">
    <source>
        <dbReference type="ARBA" id="ARBA00022989"/>
    </source>
</evidence>
<evidence type="ECO:0000256" key="6">
    <source>
        <dbReference type="ARBA" id="ARBA00023136"/>
    </source>
</evidence>
<evidence type="ECO:0000313" key="9">
    <source>
        <dbReference type="Proteomes" id="UP001189429"/>
    </source>
</evidence>
<evidence type="ECO:0000256" key="3">
    <source>
        <dbReference type="ARBA" id="ARBA00022448"/>
    </source>
</evidence>
<sequence>MISETSPLRGVPPDHSSPSLTSKATVGFAALGHGVVGSSMLAAQYALKDEFALGPAAMTLCLNFTYFGWILKPVWGAISDSCPICGQRRKPYLFLSAFIGVVAFVSLGFAGSLWQFVTLFTFAHLCMAILSVIAQALIAECSCGSTDTDQTSFGFSSYFGMKQTAASLFVYVAGWLLDQHLARDVLQLGAIVYVPALALESAVPTESANLSGDSGEAKRDITWFPQTICDSEFCTDRRLDKVLLVTPLLEEATVLSQVSWKRQFEILAEFSENSNVRAVFVFVLAMQGVGSPIDSGAMFFFYTDKLNFTAKFLGAVTVSGNVGSVLGIVVYHTLLRHFQIRPMLAILTLVNATVAAVSLIQVLRLNLDFGVDDHIFTLVHTFFTRLVAEMLFIAAVVLSAHLCAKSIEGTTLALFISVSNFGHMQAGLSSAGLTAVLDITRDNLDNLWVLSLLCCTSMLVALPLVPFLPVLDSEPKDFTSASRGRVISG</sequence>
<dbReference type="EMBL" id="CAUYUJ010019504">
    <property type="protein sequence ID" value="CAK0891666.1"/>
    <property type="molecule type" value="Genomic_DNA"/>
</dbReference>
<evidence type="ECO:0000256" key="1">
    <source>
        <dbReference type="ARBA" id="ARBA00004141"/>
    </source>
</evidence>
<evidence type="ECO:0008006" key="10">
    <source>
        <dbReference type="Google" id="ProtNLM"/>
    </source>
</evidence>
<evidence type="ECO:0000256" key="7">
    <source>
        <dbReference type="SAM" id="Phobius"/>
    </source>
</evidence>
<dbReference type="Gene3D" id="1.20.1250.20">
    <property type="entry name" value="MFS general substrate transporter like domains"/>
    <property type="match status" value="1"/>
</dbReference>
<evidence type="ECO:0000256" key="4">
    <source>
        <dbReference type="ARBA" id="ARBA00022692"/>
    </source>
</evidence>
<evidence type="ECO:0000256" key="2">
    <source>
        <dbReference type="ARBA" id="ARBA00007015"/>
    </source>
</evidence>
<dbReference type="PANTHER" id="PTHR31585">
    <property type="entry name" value="FOLATE-BIOPTERIN TRANSPORTER 1, CHLOROPLASTIC"/>
    <property type="match status" value="1"/>
</dbReference>
<feature type="transmembrane region" description="Helical" evidence="7">
    <location>
        <begin position="308"/>
        <end position="331"/>
    </location>
</feature>
<feature type="transmembrane region" description="Helical" evidence="7">
    <location>
        <begin position="343"/>
        <end position="363"/>
    </location>
</feature>
<feature type="transmembrane region" description="Helical" evidence="7">
    <location>
        <begin position="447"/>
        <end position="471"/>
    </location>
</feature>
<feature type="transmembrane region" description="Helical" evidence="7">
    <location>
        <begin position="279"/>
        <end position="302"/>
    </location>
</feature>
<dbReference type="PANTHER" id="PTHR31585:SF0">
    <property type="entry name" value="FOLATE-BIOPTERIN TRANSPORTER 1, CHLOROPLASTIC"/>
    <property type="match status" value="1"/>
</dbReference>
<keyword evidence="6 7" id="KW-0472">Membrane</keyword>
<feature type="transmembrane region" description="Helical" evidence="7">
    <location>
        <begin position="116"/>
        <end position="138"/>
    </location>
</feature>
<keyword evidence="9" id="KW-1185">Reference proteome</keyword>
<dbReference type="Pfam" id="PF03092">
    <property type="entry name" value="BT1"/>
    <property type="match status" value="1"/>
</dbReference>
<dbReference type="Proteomes" id="UP001189429">
    <property type="component" value="Unassembled WGS sequence"/>
</dbReference>
<keyword evidence="5 7" id="KW-1133">Transmembrane helix</keyword>
<comment type="caution">
    <text evidence="8">The sequence shown here is derived from an EMBL/GenBank/DDBJ whole genome shotgun (WGS) entry which is preliminary data.</text>
</comment>